<protein>
    <submittedName>
        <fullName evidence="7">Membrane protein, putative</fullName>
    </submittedName>
</protein>
<evidence type="ECO:0000256" key="5">
    <source>
        <dbReference type="ARBA" id="ARBA00023136"/>
    </source>
</evidence>
<feature type="transmembrane region" description="Helical" evidence="6">
    <location>
        <begin position="110"/>
        <end position="129"/>
    </location>
</feature>
<name>A2SBR9_METPP</name>
<dbReference type="InterPro" id="IPR022791">
    <property type="entry name" value="L-PG_synthase/AglD"/>
</dbReference>
<gene>
    <name evidence="7" type="ordered locus">Mpe_A0046</name>
</gene>
<sequence>MPRRTAAGPRHAAGGRRGLTSRPWWPWAKRGLTLAFFAFVTYLLVTQARTVEWTEVTASVKKLPAASLWAAAALAAASYALYSCFDLLGRHSTGHPLGPRTVMGVNFVSYAFNLNLGSLVGGVAFRYRLYARLGLDNEVITRVLSISMLTNWLGYLLLAGTVFLLWPLAPPPDWKLDGRALQVLGGVLLAAAVAYVALCAFSPQRSWTLRGHRLDLPSGRFALLQLAMSSANWLLMATLVFVLLQQRIDFPTVLGVLLVAAIAGVITHVPAGLGVLEAVFVALLSHELPKHELLGALLAYRALYYLGPLAVATLAYLAMELKARRLAAPARG</sequence>
<dbReference type="PANTHER" id="PTHR39087">
    <property type="entry name" value="UPF0104 MEMBRANE PROTEIN MJ1595"/>
    <property type="match status" value="1"/>
</dbReference>
<keyword evidence="5 6" id="KW-0472">Membrane</keyword>
<dbReference type="eggNOG" id="COG0392">
    <property type="taxonomic scope" value="Bacteria"/>
</dbReference>
<dbReference type="PANTHER" id="PTHR39087:SF2">
    <property type="entry name" value="UPF0104 MEMBRANE PROTEIN MJ1595"/>
    <property type="match status" value="1"/>
</dbReference>
<evidence type="ECO:0000313" key="8">
    <source>
        <dbReference type="Proteomes" id="UP000000366"/>
    </source>
</evidence>
<reference evidence="7 8" key="1">
    <citation type="journal article" date="2007" name="J. Bacteriol.">
        <title>Whole-genome analysis of the methyl tert-butyl ether-degrading beta-proteobacterium Methylibium petroleiphilum PM1.</title>
        <authorList>
            <person name="Kane S.R."/>
            <person name="Chakicherla A.Y."/>
            <person name="Chain P.S.G."/>
            <person name="Schmidt R."/>
            <person name="Shin M.W."/>
            <person name="Legler T.C."/>
            <person name="Scow K.M."/>
            <person name="Larimer F.W."/>
            <person name="Lucas S.M."/>
            <person name="Richardson P.M."/>
            <person name="Hristova K.R."/>
        </authorList>
    </citation>
    <scope>NUCLEOTIDE SEQUENCE [LARGE SCALE GENOMIC DNA]</scope>
    <source>
        <strain evidence="8">ATCC BAA-1232 / LMG 22953 / PM1</strain>
    </source>
</reference>
<dbReference type="GO" id="GO:0005886">
    <property type="term" value="C:plasma membrane"/>
    <property type="evidence" value="ECO:0007669"/>
    <property type="project" value="UniProtKB-SubCell"/>
</dbReference>
<feature type="transmembrane region" description="Helical" evidence="6">
    <location>
        <begin position="31"/>
        <end position="48"/>
    </location>
</feature>
<evidence type="ECO:0000256" key="6">
    <source>
        <dbReference type="SAM" id="Phobius"/>
    </source>
</evidence>
<dbReference type="HOGENOM" id="CLU_056539_1_0_4"/>
<accession>A2SBR9</accession>
<keyword evidence="4 6" id="KW-1133">Transmembrane helix</keyword>
<proteinExistence type="predicted"/>
<keyword evidence="8" id="KW-1185">Reference proteome</keyword>
<dbReference type="Proteomes" id="UP000000366">
    <property type="component" value="Chromosome"/>
</dbReference>
<dbReference type="STRING" id="420662.Mpe_A0046"/>
<evidence type="ECO:0000256" key="3">
    <source>
        <dbReference type="ARBA" id="ARBA00022692"/>
    </source>
</evidence>
<feature type="transmembrane region" description="Helical" evidence="6">
    <location>
        <begin position="149"/>
        <end position="169"/>
    </location>
</feature>
<dbReference type="AlphaFoldDB" id="A2SBR9"/>
<dbReference type="RefSeq" id="WP_011827647.1">
    <property type="nucleotide sequence ID" value="NC_008825.1"/>
</dbReference>
<organism evidence="7 8">
    <name type="scientific">Methylibium petroleiphilum (strain ATCC BAA-1232 / LMG 22953 / PM1)</name>
    <dbReference type="NCBI Taxonomy" id="420662"/>
    <lineage>
        <taxon>Bacteria</taxon>
        <taxon>Pseudomonadati</taxon>
        <taxon>Pseudomonadota</taxon>
        <taxon>Betaproteobacteria</taxon>
        <taxon>Burkholderiales</taxon>
        <taxon>Sphaerotilaceae</taxon>
        <taxon>Methylibium</taxon>
    </lineage>
</organism>
<keyword evidence="3 6" id="KW-0812">Transmembrane</keyword>
<feature type="transmembrane region" description="Helical" evidence="6">
    <location>
        <begin position="181"/>
        <end position="203"/>
    </location>
</feature>
<keyword evidence="2" id="KW-1003">Cell membrane</keyword>
<feature type="transmembrane region" description="Helical" evidence="6">
    <location>
        <begin position="223"/>
        <end position="244"/>
    </location>
</feature>
<comment type="subcellular location">
    <subcellularLocation>
        <location evidence="1">Cell membrane</location>
        <topology evidence="1">Multi-pass membrane protein</topology>
    </subcellularLocation>
</comment>
<evidence type="ECO:0000256" key="4">
    <source>
        <dbReference type="ARBA" id="ARBA00022989"/>
    </source>
</evidence>
<dbReference type="Pfam" id="PF03706">
    <property type="entry name" value="LPG_synthase_TM"/>
    <property type="match status" value="1"/>
</dbReference>
<dbReference type="KEGG" id="mpt:Mpe_A0046"/>
<evidence type="ECO:0000256" key="1">
    <source>
        <dbReference type="ARBA" id="ARBA00004651"/>
    </source>
</evidence>
<evidence type="ECO:0000256" key="2">
    <source>
        <dbReference type="ARBA" id="ARBA00022475"/>
    </source>
</evidence>
<feature type="transmembrane region" description="Helical" evidence="6">
    <location>
        <begin position="256"/>
        <end position="282"/>
    </location>
</feature>
<evidence type="ECO:0000313" key="7">
    <source>
        <dbReference type="EMBL" id="ABM93008.1"/>
    </source>
</evidence>
<feature type="transmembrane region" description="Helical" evidence="6">
    <location>
        <begin position="68"/>
        <end position="89"/>
    </location>
</feature>
<dbReference type="EMBL" id="CP000555">
    <property type="protein sequence ID" value="ABM93008.1"/>
    <property type="molecule type" value="Genomic_DNA"/>
</dbReference>
<feature type="transmembrane region" description="Helical" evidence="6">
    <location>
        <begin position="302"/>
        <end position="319"/>
    </location>
</feature>